<dbReference type="RefSeq" id="WP_378933101.1">
    <property type="nucleotide sequence ID" value="NZ_JBHLVO010000005.1"/>
</dbReference>
<reference evidence="2 3" key="1">
    <citation type="submission" date="2024-09" db="EMBL/GenBank/DDBJ databases">
        <authorList>
            <person name="Sun Q."/>
            <person name="Mori K."/>
        </authorList>
    </citation>
    <scope>NUCLEOTIDE SEQUENCE [LARGE SCALE GENOMIC DNA]</scope>
    <source>
        <strain evidence="2 3">CCM 7228</strain>
    </source>
</reference>
<dbReference type="InterPro" id="IPR003737">
    <property type="entry name" value="GlcNAc_PI_deacetylase-related"/>
</dbReference>
<keyword evidence="3" id="KW-1185">Reference proteome</keyword>
<comment type="cofactor">
    <cofactor evidence="1">
        <name>Zn(2+)</name>
        <dbReference type="ChEBI" id="CHEBI:29105"/>
    </cofactor>
</comment>
<dbReference type="PANTHER" id="PTHR12993">
    <property type="entry name" value="N-ACETYLGLUCOSAMINYL-PHOSPHATIDYLINOSITOL DE-N-ACETYLASE-RELATED"/>
    <property type="match status" value="1"/>
</dbReference>
<protein>
    <submittedName>
        <fullName evidence="2">Bacillithiol biosynthesis deacetylase BshB1</fullName>
    </submittedName>
</protein>
<evidence type="ECO:0000313" key="2">
    <source>
        <dbReference type="EMBL" id="MFC0271627.1"/>
    </source>
</evidence>
<accession>A0ABV6GD74</accession>
<dbReference type="EMBL" id="JBHLVO010000005">
    <property type="protein sequence ID" value="MFC0271627.1"/>
    <property type="molecule type" value="Genomic_DNA"/>
</dbReference>
<dbReference type="NCBIfam" id="TIGR04001">
    <property type="entry name" value="thiol_BshB1"/>
    <property type="match status" value="1"/>
</dbReference>
<name>A0ABV6GD74_9BACI</name>
<organism evidence="2 3">
    <name type="scientific">Metabacillus herbersteinensis</name>
    <dbReference type="NCBI Taxonomy" id="283816"/>
    <lineage>
        <taxon>Bacteria</taxon>
        <taxon>Bacillati</taxon>
        <taxon>Bacillota</taxon>
        <taxon>Bacilli</taxon>
        <taxon>Bacillales</taxon>
        <taxon>Bacillaceae</taxon>
        <taxon>Metabacillus</taxon>
    </lineage>
</organism>
<evidence type="ECO:0000256" key="1">
    <source>
        <dbReference type="ARBA" id="ARBA00001947"/>
    </source>
</evidence>
<dbReference type="Pfam" id="PF02585">
    <property type="entry name" value="PIG-L"/>
    <property type="match status" value="1"/>
</dbReference>
<dbReference type="InterPro" id="IPR023842">
    <property type="entry name" value="Bacillithiol_biosynth_BshB1"/>
</dbReference>
<gene>
    <name evidence="2" type="primary">bshB1</name>
    <name evidence="2" type="ORF">ACFFIX_09175</name>
</gene>
<comment type="caution">
    <text evidence="2">The sequence shown here is derived from an EMBL/GenBank/DDBJ whole genome shotgun (WGS) entry which is preliminary data.</text>
</comment>
<dbReference type="Gene3D" id="3.40.50.10320">
    <property type="entry name" value="LmbE-like"/>
    <property type="match status" value="1"/>
</dbReference>
<dbReference type="PANTHER" id="PTHR12993:SF30">
    <property type="entry name" value="N-ACETYL-ALPHA-D-GLUCOSAMINYL L-MALATE DEACETYLASE 1"/>
    <property type="match status" value="1"/>
</dbReference>
<dbReference type="Proteomes" id="UP001589854">
    <property type="component" value="Unassembled WGS sequence"/>
</dbReference>
<sequence length="241" mass="26903">MASSQLDILAFGAHPDDVEIGMGGTLAKYSQEGYMVGICDLTKAELSSNGTVSLRQQEAKAAGEILGISIRIQLTLPDRGLYLLDEYIRKLVTVIRKQKPQIVFAPFNEDRHPDHANCAKLVEEAVFSAAVKNYIDEENQPAHRIKSLHFYMINGFHKPDFVLDISETMSLKLNSLKAYSSQFETFLDTVETPLTNGYIETIVSRERLFGIDAGVTYAEGFRTKKPILLTKDLIGEQNEKA</sequence>
<dbReference type="SUPFAM" id="SSF102588">
    <property type="entry name" value="LmbE-like"/>
    <property type="match status" value="1"/>
</dbReference>
<dbReference type="InterPro" id="IPR024078">
    <property type="entry name" value="LmbE-like_dom_sf"/>
</dbReference>
<proteinExistence type="predicted"/>
<evidence type="ECO:0000313" key="3">
    <source>
        <dbReference type="Proteomes" id="UP001589854"/>
    </source>
</evidence>